<dbReference type="GO" id="GO:0050112">
    <property type="term" value="F:inositol 2-dehydrogenase (NAD+) activity"/>
    <property type="evidence" value="ECO:0007669"/>
    <property type="project" value="UniProtKB-EC"/>
</dbReference>
<dbReference type="RefSeq" id="WP_197453774.1">
    <property type="nucleotide sequence ID" value="NZ_CP036271.1"/>
</dbReference>
<dbReference type="Pfam" id="PF19051">
    <property type="entry name" value="GFO_IDH_MocA_C2"/>
    <property type="match status" value="1"/>
</dbReference>
<evidence type="ECO:0000313" key="3">
    <source>
        <dbReference type="EMBL" id="QDT52483.1"/>
    </source>
</evidence>
<dbReference type="PANTHER" id="PTHR43818">
    <property type="entry name" value="BCDNA.GH03377"/>
    <property type="match status" value="1"/>
</dbReference>
<dbReference type="Gene3D" id="3.30.360.10">
    <property type="entry name" value="Dihydrodipicolinate Reductase, domain 2"/>
    <property type="match status" value="1"/>
</dbReference>
<protein>
    <submittedName>
        <fullName evidence="3">Inositol 2-dehydrogenase</fullName>
        <ecNumber evidence="3">1.1.1.18</ecNumber>
    </submittedName>
</protein>
<dbReference type="Proteomes" id="UP000315700">
    <property type="component" value="Chromosome"/>
</dbReference>
<dbReference type="InterPro" id="IPR036291">
    <property type="entry name" value="NAD(P)-bd_dom_sf"/>
</dbReference>
<dbReference type="SUPFAM" id="SSF51735">
    <property type="entry name" value="NAD(P)-binding Rossmann-fold domains"/>
    <property type="match status" value="1"/>
</dbReference>
<dbReference type="Gene3D" id="3.40.50.720">
    <property type="entry name" value="NAD(P)-binding Rossmann-like Domain"/>
    <property type="match status" value="1"/>
</dbReference>
<dbReference type="PROSITE" id="PS51318">
    <property type="entry name" value="TAT"/>
    <property type="match status" value="1"/>
</dbReference>
<dbReference type="InterPro" id="IPR000683">
    <property type="entry name" value="Gfo/Idh/MocA-like_OxRdtase_N"/>
</dbReference>
<dbReference type="GO" id="GO:0000166">
    <property type="term" value="F:nucleotide binding"/>
    <property type="evidence" value="ECO:0007669"/>
    <property type="project" value="InterPro"/>
</dbReference>
<dbReference type="AlphaFoldDB" id="A0A517S8P1"/>
<dbReference type="EC" id="1.1.1.18" evidence="3"/>
<reference evidence="3 4" key="1">
    <citation type="submission" date="2019-02" db="EMBL/GenBank/DDBJ databases">
        <title>Deep-cultivation of Planctomycetes and their phenomic and genomic characterization uncovers novel biology.</title>
        <authorList>
            <person name="Wiegand S."/>
            <person name="Jogler M."/>
            <person name="Boedeker C."/>
            <person name="Pinto D."/>
            <person name="Vollmers J."/>
            <person name="Rivas-Marin E."/>
            <person name="Kohn T."/>
            <person name="Peeters S.H."/>
            <person name="Heuer A."/>
            <person name="Rast P."/>
            <person name="Oberbeckmann S."/>
            <person name="Bunk B."/>
            <person name="Jeske O."/>
            <person name="Meyerdierks A."/>
            <person name="Storesund J.E."/>
            <person name="Kallscheuer N."/>
            <person name="Luecker S."/>
            <person name="Lage O.M."/>
            <person name="Pohl T."/>
            <person name="Merkel B.J."/>
            <person name="Hornburger P."/>
            <person name="Mueller R.-W."/>
            <person name="Bruemmer F."/>
            <person name="Labrenz M."/>
            <person name="Spormann A.M."/>
            <person name="Op den Camp H."/>
            <person name="Overmann J."/>
            <person name="Amann R."/>
            <person name="Jetten M.S.M."/>
            <person name="Mascher T."/>
            <person name="Medema M.H."/>
            <person name="Devos D.P."/>
            <person name="Kaster A.-K."/>
            <person name="Ovreas L."/>
            <person name="Rohde M."/>
            <person name="Galperin M.Y."/>
            <person name="Jogler C."/>
        </authorList>
    </citation>
    <scope>NUCLEOTIDE SEQUENCE [LARGE SCALE GENOMIC DNA]</scope>
    <source>
        <strain evidence="3 4">Pan44</strain>
    </source>
</reference>
<dbReference type="InterPro" id="IPR006311">
    <property type="entry name" value="TAT_signal"/>
</dbReference>
<dbReference type="EMBL" id="CP036271">
    <property type="protein sequence ID" value="QDT52483.1"/>
    <property type="molecule type" value="Genomic_DNA"/>
</dbReference>
<name>A0A517S8P1_9PLAN</name>
<dbReference type="InParanoid" id="A0A517S8P1"/>
<gene>
    <name evidence="3" type="primary">iolG_2</name>
    <name evidence="3" type="ORF">Pan44_04950</name>
</gene>
<sequence length="445" mass="48795">MSARRIDRRGFLKTAATLAAPIIIPASALGLGRKIPSERITIGVIGLGGRGTQVLKDLLKLPDAQVIALCDVHPEHHREFENGKGPRLGSTPARELVDKAEQARSGQPGKPCFVTGDHRELIDRPDLDAVLVATPDHWHAAITLDALRSGKDVYCEKPVTHLFAEGQAVYREVAARKAVFQTGSQQRSDALFQQAAEIVRNGHLGKIRSIEVGLPPGYDKPMGSTEVKTPPAGLDYDRWCGPSPKLPYMNARHHRWWRGQRAYGGGVLMDWIGHHNDIAHWAIGEELGGPTRVESVGWTTPDVDIYDTPVDYEIACEYAGGITSRISTKVTEGTKWIGENGWLWVTRGKIKCSNAALLDKSFDRGEWVAGPTGSHVANFLNCVRSRAACIAPAEQAHRSITPGHLGYVSFSLKRPLRWDAKSESVIDDSDADQLLKKSESRAPWA</sequence>
<keyword evidence="3" id="KW-0560">Oxidoreductase</keyword>
<evidence type="ECO:0000259" key="1">
    <source>
        <dbReference type="Pfam" id="PF01408"/>
    </source>
</evidence>
<dbReference type="InterPro" id="IPR043906">
    <property type="entry name" value="Gfo/Idh/MocA_OxRdtase_bact_C"/>
</dbReference>
<dbReference type="KEGG" id="ccos:Pan44_04950"/>
<feature type="domain" description="Gfo/Idh/MocA-like oxidoreductase bacterial type C-terminal" evidence="2">
    <location>
        <begin position="197"/>
        <end position="444"/>
    </location>
</feature>
<dbReference type="PANTHER" id="PTHR43818:SF5">
    <property type="entry name" value="OXIDOREDUCTASE FAMILY PROTEIN"/>
    <property type="match status" value="1"/>
</dbReference>
<feature type="domain" description="Gfo/Idh/MocA-like oxidoreductase N-terminal" evidence="1">
    <location>
        <begin position="40"/>
        <end position="183"/>
    </location>
</feature>
<organism evidence="3 4">
    <name type="scientific">Caulifigura coniformis</name>
    <dbReference type="NCBI Taxonomy" id="2527983"/>
    <lineage>
        <taxon>Bacteria</taxon>
        <taxon>Pseudomonadati</taxon>
        <taxon>Planctomycetota</taxon>
        <taxon>Planctomycetia</taxon>
        <taxon>Planctomycetales</taxon>
        <taxon>Planctomycetaceae</taxon>
        <taxon>Caulifigura</taxon>
    </lineage>
</organism>
<evidence type="ECO:0000259" key="2">
    <source>
        <dbReference type="Pfam" id="PF19051"/>
    </source>
</evidence>
<keyword evidence="4" id="KW-1185">Reference proteome</keyword>
<dbReference type="Pfam" id="PF01408">
    <property type="entry name" value="GFO_IDH_MocA"/>
    <property type="match status" value="1"/>
</dbReference>
<proteinExistence type="predicted"/>
<evidence type="ECO:0000313" key="4">
    <source>
        <dbReference type="Proteomes" id="UP000315700"/>
    </source>
</evidence>
<dbReference type="InterPro" id="IPR050463">
    <property type="entry name" value="Gfo/Idh/MocA_oxidrdct_glycsds"/>
</dbReference>
<dbReference type="SUPFAM" id="SSF55347">
    <property type="entry name" value="Glyceraldehyde-3-phosphate dehydrogenase-like, C-terminal domain"/>
    <property type="match status" value="1"/>
</dbReference>
<accession>A0A517S8P1</accession>